<dbReference type="InterPro" id="IPR052436">
    <property type="entry name" value="LTO1_adapter"/>
</dbReference>
<reference evidence="4" key="1">
    <citation type="journal article" date="2018" name="Nat. Microbiol.">
        <title>Leveraging single-cell genomics to expand the fungal tree of life.</title>
        <authorList>
            <person name="Ahrendt S.R."/>
            <person name="Quandt C.A."/>
            <person name="Ciobanu D."/>
            <person name="Clum A."/>
            <person name="Salamov A."/>
            <person name="Andreopoulos B."/>
            <person name="Cheng J.F."/>
            <person name="Woyke T."/>
            <person name="Pelin A."/>
            <person name="Henrissat B."/>
            <person name="Reynolds N.K."/>
            <person name="Benny G.L."/>
            <person name="Smith M.E."/>
            <person name="James T.Y."/>
            <person name="Grigoriev I.V."/>
        </authorList>
    </citation>
    <scope>NUCLEOTIDE SEQUENCE [LARGE SCALE GENOMIC DNA]</scope>
    <source>
        <strain evidence="4">Baker2002</strain>
    </source>
</reference>
<sequence length="144" mass="15873">MADINLDAALEVENVIYLKGYQEGVDAASNEQFLEGKIYGLQTGFQRFLIVGYIEELLHQWMLQETEGRIKTHLDQASALLASITNENDDSLVAVYEKAVAALRNKVRVIAGITKTTDKIAGLDKLVQEVGGTMAVASNPDEMW</sequence>
<keyword evidence="4" id="KW-1185">Reference proteome</keyword>
<evidence type="ECO:0000313" key="3">
    <source>
        <dbReference type="EMBL" id="RKP28792.1"/>
    </source>
</evidence>
<proteinExistence type="inferred from homology"/>
<evidence type="ECO:0000256" key="1">
    <source>
        <dbReference type="ARBA" id="ARBA00038090"/>
    </source>
</evidence>
<dbReference type="EMBL" id="ML004584">
    <property type="protein sequence ID" value="RKP28792.1"/>
    <property type="molecule type" value="Genomic_DNA"/>
</dbReference>
<dbReference type="InterPro" id="IPR019191">
    <property type="entry name" value="Essential_protein_Yae1_N"/>
</dbReference>
<dbReference type="OrthoDB" id="48036at2759"/>
<protein>
    <submittedName>
        <fullName evidence="3">DUF1715-domain-containing protein</fullName>
    </submittedName>
</protein>
<accession>A0A4P9Z934</accession>
<dbReference type="Proteomes" id="UP000268321">
    <property type="component" value="Unassembled WGS sequence"/>
</dbReference>
<evidence type="ECO:0000313" key="4">
    <source>
        <dbReference type="Proteomes" id="UP000268321"/>
    </source>
</evidence>
<dbReference type="Pfam" id="PF09811">
    <property type="entry name" value="Yae1_N"/>
    <property type="match status" value="1"/>
</dbReference>
<feature type="domain" description="Essential protein Yae1 N-terminal" evidence="2">
    <location>
        <begin position="20"/>
        <end position="55"/>
    </location>
</feature>
<dbReference type="PANTHER" id="PTHR28532:SF1">
    <property type="entry name" value="ORAL CANCER OVEREXPRESSED 1"/>
    <property type="match status" value="1"/>
</dbReference>
<name>A0A4P9Z934_9ASCO</name>
<dbReference type="PANTHER" id="PTHR28532">
    <property type="entry name" value="GEO13458P1"/>
    <property type="match status" value="1"/>
</dbReference>
<dbReference type="AlphaFoldDB" id="A0A4P9Z934"/>
<organism evidence="3 4">
    <name type="scientific">Metschnikowia bicuspidata</name>
    <dbReference type="NCBI Taxonomy" id="27322"/>
    <lineage>
        <taxon>Eukaryota</taxon>
        <taxon>Fungi</taxon>
        <taxon>Dikarya</taxon>
        <taxon>Ascomycota</taxon>
        <taxon>Saccharomycotina</taxon>
        <taxon>Pichiomycetes</taxon>
        <taxon>Metschnikowiaceae</taxon>
        <taxon>Metschnikowia</taxon>
    </lineage>
</organism>
<comment type="similarity">
    <text evidence="1">Belongs to the LTO1 family.</text>
</comment>
<evidence type="ECO:0000259" key="2">
    <source>
        <dbReference type="Pfam" id="PF09811"/>
    </source>
</evidence>
<gene>
    <name evidence="3" type="ORF">METBISCDRAFT_20173</name>
</gene>